<sequence>MASSHDAIGGSSDIAQGNSVDVNPPPDNGASRKSVHMSIDTYISSAKPIYPDGDLFVILLSHQK</sequence>
<comment type="caution">
    <text evidence="2">The sequence shown here is derived from an EMBL/GenBank/DDBJ whole genome shotgun (WGS) entry which is preliminary data.</text>
</comment>
<feature type="region of interest" description="Disordered" evidence="1">
    <location>
        <begin position="1"/>
        <end position="34"/>
    </location>
</feature>
<keyword evidence="3" id="KW-1185">Reference proteome</keyword>
<proteinExistence type="predicted"/>
<evidence type="ECO:0000313" key="2">
    <source>
        <dbReference type="EMBL" id="GKT41765.1"/>
    </source>
</evidence>
<dbReference type="GeneID" id="73322748"/>
<evidence type="ECO:0000256" key="1">
    <source>
        <dbReference type="SAM" id="MobiDB-lite"/>
    </source>
</evidence>
<name>A0AA37NWY0_9PEZI</name>
<reference evidence="2 3" key="1">
    <citation type="submission" date="2022-03" db="EMBL/GenBank/DDBJ databases">
        <title>Genome data of Colletotrichum spp.</title>
        <authorList>
            <person name="Utami Y.D."/>
            <person name="Hiruma K."/>
        </authorList>
    </citation>
    <scope>NUCLEOTIDE SEQUENCE [LARGE SCALE GENOMIC DNA]</scope>
    <source>
        <strain evidence="2 3">MAFF 239500</strain>
    </source>
</reference>
<dbReference type="AlphaFoldDB" id="A0AA37NWY0"/>
<organism evidence="2 3">
    <name type="scientific">Colletotrichum spaethianum</name>
    <dbReference type="NCBI Taxonomy" id="700344"/>
    <lineage>
        <taxon>Eukaryota</taxon>
        <taxon>Fungi</taxon>
        <taxon>Dikarya</taxon>
        <taxon>Ascomycota</taxon>
        <taxon>Pezizomycotina</taxon>
        <taxon>Sordariomycetes</taxon>
        <taxon>Hypocreomycetidae</taxon>
        <taxon>Glomerellales</taxon>
        <taxon>Glomerellaceae</taxon>
        <taxon>Colletotrichum</taxon>
        <taxon>Colletotrichum spaethianum species complex</taxon>
    </lineage>
</organism>
<gene>
    <name evidence="2" type="ORF">ColSpa_01946</name>
</gene>
<evidence type="ECO:0000313" key="3">
    <source>
        <dbReference type="Proteomes" id="UP001055115"/>
    </source>
</evidence>
<dbReference type="Proteomes" id="UP001055115">
    <property type="component" value="Unassembled WGS sequence"/>
</dbReference>
<accession>A0AA37NWY0</accession>
<protein>
    <submittedName>
        <fullName evidence="2">Uncharacterized protein</fullName>
    </submittedName>
</protein>
<dbReference type="RefSeq" id="XP_049124115.1">
    <property type="nucleotide sequence ID" value="XM_049268158.1"/>
</dbReference>
<dbReference type="EMBL" id="BQXU01000003">
    <property type="protein sequence ID" value="GKT41765.1"/>
    <property type="molecule type" value="Genomic_DNA"/>
</dbReference>